<reference evidence="2" key="1">
    <citation type="journal article" date="2013" name="Nat. Commun.">
        <title>Whole-genome sequencing of Oryza brachyantha reveals mechanisms underlying Oryza genome evolution.</title>
        <authorList>
            <person name="Chen J."/>
            <person name="Huang Q."/>
            <person name="Gao D."/>
            <person name="Wang J."/>
            <person name="Lang Y."/>
            <person name="Liu T."/>
            <person name="Li B."/>
            <person name="Bai Z."/>
            <person name="Luis Goicoechea J."/>
            <person name="Liang C."/>
            <person name="Chen C."/>
            <person name="Zhang W."/>
            <person name="Sun S."/>
            <person name="Liao Y."/>
            <person name="Zhang X."/>
            <person name="Yang L."/>
            <person name="Song C."/>
            <person name="Wang M."/>
            <person name="Shi J."/>
            <person name="Liu G."/>
            <person name="Liu J."/>
            <person name="Zhou H."/>
            <person name="Zhou W."/>
            <person name="Yu Q."/>
            <person name="An N."/>
            <person name="Chen Y."/>
            <person name="Cai Q."/>
            <person name="Wang B."/>
            <person name="Liu B."/>
            <person name="Min J."/>
            <person name="Huang Y."/>
            <person name="Wu H."/>
            <person name="Li Z."/>
            <person name="Zhang Y."/>
            <person name="Yin Y."/>
            <person name="Song W."/>
            <person name="Jiang J."/>
            <person name="Jackson S.A."/>
            <person name="Wing R.A."/>
            <person name="Wang J."/>
            <person name="Chen M."/>
        </authorList>
    </citation>
    <scope>NUCLEOTIDE SEQUENCE [LARGE SCALE GENOMIC DNA]</scope>
    <source>
        <strain evidence="2">cv. IRGC 101232</strain>
    </source>
</reference>
<dbReference type="Proteomes" id="UP000006038">
    <property type="component" value="Chromosome 3"/>
</dbReference>
<evidence type="ECO:0000256" key="1">
    <source>
        <dbReference type="SAM" id="MobiDB-lite"/>
    </source>
</evidence>
<name>J3LP72_ORYBR</name>
<dbReference type="Gramene" id="OB03G28480.1">
    <property type="protein sequence ID" value="OB03G28480.1"/>
    <property type="gene ID" value="OB03G28480"/>
</dbReference>
<reference evidence="2" key="2">
    <citation type="submission" date="2013-04" db="UniProtKB">
        <authorList>
            <consortium name="EnsemblPlants"/>
        </authorList>
    </citation>
    <scope>IDENTIFICATION</scope>
</reference>
<organism evidence="2">
    <name type="scientific">Oryza brachyantha</name>
    <name type="common">malo sina</name>
    <dbReference type="NCBI Taxonomy" id="4533"/>
    <lineage>
        <taxon>Eukaryota</taxon>
        <taxon>Viridiplantae</taxon>
        <taxon>Streptophyta</taxon>
        <taxon>Embryophyta</taxon>
        <taxon>Tracheophyta</taxon>
        <taxon>Spermatophyta</taxon>
        <taxon>Magnoliopsida</taxon>
        <taxon>Liliopsida</taxon>
        <taxon>Poales</taxon>
        <taxon>Poaceae</taxon>
        <taxon>BOP clade</taxon>
        <taxon>Oryzoideae</taxon>
        <taxon>Oryzeae</taxon>
        <taxon>Oryzinae</taxon>
        <taxon>Oryza</taxon>
    </lineage>
</organism>
<evidence type="ECO:0000313" key="3">
    <source>
        <dbReference type="Proteomes" id="UP000006038"/>
    </source>
</evidence>
<sequence>MVCNGMEASQPNPSSFIEKARFGREGKERRKISDETSSKGHQRRFPLSRCKTMVLISHGDNFEFFHGVFNWMYCRIAF</sequence>
<proteinExistence type="predicted"/>
<accession>J3LP72</accession>
<dbReference type="EnsemblPlants" id="OB03G28480.1">
    <property type="protein sequence ID" value="OB03G28480.1"/>
    <property type="gene ID" value="OB03G28480"/>
</dbReference>
<evidence type="ECO:0000313" key="2">
    <source>
        <dbReference type="EnsemblPlants" id="OB03G28480.1"/>
    </source>
</evidence>
<keyword evidence="3" id="KW-1185">Reference proteome</keyword>
<protein>
    <submittedName>
        <fullName evidence="2">Uncharacterized protein</fullName>
    </submittedName>
</protein>
<feature type="region of interest" description="Disordered" evidence="1">
    <location>
        <begin position="1"/>
        <end position="43"/>
    </location>
</feature>
<dbReference type="HOGENOM" id="CLU_2625899_0_0_1"/>
<dbReference type="AlphaFoldDB" id="J3LP72"/>
<feature type="compositionally biased region" description="Basic and acidic residues" evidence="1">
    <location>
        <begin position="18"/>
        <end position="38"/>
    </location>
</feature>